<protein>
    <submittedName>
        <fullName evidence="1">Uncharacterized protein</fullName>
    </submittedName>
</protein>
<accession>A0A1V1HZ80</accession>
<sequence length="211" mass="23934">MKTNIMGFEQTAIIDAKLNGNDVIVLRTMVDMIESERFATIEIEGEVFTWINYQLLVEDLPMISDKIDTFKKIVTKLVNNGFLDRKVKKAIGAGAYTYFKKTKKLDAIIFKPEVKETKKDIKKTSKENVDAQVPEDFIPAETSLRAELEILDEVMTERISFTTSELAIEFISKKGISGLVPIVNRLSKKKENGDFINNKYVRNALNTAMNA</sequence>
<evidence type="ECO:0000313" key="2">
    <source>
        <dbReference type="Proteomes" id="UP000245622"/>
    </source>
</evidence>
<dbReference type="RefSeq" id="WP_180703008.1">
    <property type="nucleotide sequence ID" value="NZ_CAQIGS010000032.1"/>
</dbReference>
<dbReference type="GeneID" id="82204704"/>
<name>A0A1V1HZ80_9FIRM</name>
<dbReference type="EMBL" id="LN555523">
    <property type="protein sequence ID" value="CED93271.1"/>
    <property type="molecule type" value="Genomic_DNA"/>
</dbReference>
<reference evidence="1 2" key="1">
    <citation type="submission" date="2014-04" db="EMBL/GenBank/DDBJ databases">
        <authorList>
            <person name="Hornung B.V."/>
        </authorList>
    </citation>
    <scope>NUCLEOTIDE SEQUENCE [LARGE SCALE GENOMIC DNA]</scope>
    <source>
        <strain evidence="1 2">CRIB</strain>
    </source>
</reference>
<keyword evidence="2" id="KW-1185">Reference proteome</keyword>
<dbReference type="Proteomes" id="UP000245622">
    <property type="component" value="Chromosome 1"/>
</dbReference>
<proteinExistence type="predicted"/>
<dbReference type="KEGG" id="ril:CRIB_516"/>
<evidence type="ECO:0000313" key="1">
    <source>
        <dbReference type="EMBL" id="CED93271.1"/>
    </source>
</evidence>
<dbReference type="AlphaFoldDB" id="A0A1V1HZ80"/>
<gene>
    <name evidence="1" type="ORF">CRIB_516</name>
</gene>
<organism evidence="1 2">
    <name type="scientific">Romboutsia ilealis</name>
    <dbReference type="NCBI Taxonomy" id="1115758"/>
    <lineage>
        <taxon>Bacteria</taxon>
        <taxon>Bacillati</taxon>
        <taxon>Bacillota</taxon>
        <taxon>Clostridia</taxon>
        <taxon>Peptostreptococcales</taxon>
        <taxon>Peptostreptococcaceae</taxon>
        <taxon>Romboutsia</taxon>
    </lineage>
</organism>